<evidence type="ECO:0000313" key="4">
    <source>
        <dbReference type="EMBL" id="OMJ79617.1"/>
    </source>
</evidence>
<keyword evidence="5" id="KW-1185">Reference proteome</keyword>
<feature type="region of interest" description="Disordered" evidence="2">
    <location>
        <begin position="433"/>
        <end position="470"/>
    </location>
</feature>
<feature type="compositionally biased region" description="Acidic residues" evidence="2">
    <location>
        <begin position="433"/>
        <end position="444"/>
    </location>
</feature>
<dbReference type="Pfam" id="PF03914">
    <property type="entry name" value="CBF"/>
    <property type="match status" value="1"/>
</dbReference>
<comment type="similarity">
    <text evidence="1">Belongs to the CBF/MAK21 family.</text>
</comment>
<proteinExistence type="inferred from homology"/>
<dbReference type="InterPro" id="IPR016024">
    <property type="entry name" value="ARM-type_fold"/>
</dbReference>
<name>A0A1R2BSH8_9CILI</name>
<reference evidence="4 5" key="1">
    <citation type="submission" date="2016-11" db="EMBL/GenBank/DDBJ databases">
        <title>The macronuclear genome of Stentor coeruleus: a giant cell with tiny introns.</title>
        <authorList>
            <person name="Slabodnick M."/>
            <person name="Ruby J.G."/>
            <person name="Reiff S.B."/>
            <person name="Swart E.C."/>
            <person name="Gosai S."/>
            <person name="Prabakaran S."/>
            <person name="Witkowska E."/>
            <person name="Larue G.E."/>
            <person name="Fisher S."/>
            <person name="Freeman R.M."/>
            <person name="Gunawardena J."/>
            <person name="Chu W."/>
            <person name="Stover N.A."/>
            <person name="Gregory B.D."/>
            <person name="Nowacki M."/>
            <person name="Derisi J."/>
            <person name="Roy S.W."/>
            <person name="Marshall W.F."/>
            <person name="Sood P."/>
        </authorList>
    </citation>
    <scope>NUCLEOTIDE SEQUENCE [LARGE SCALE GENOMIC DNA]</scope>
    <source>
        <strain evidence="4">WM001</strain>
    </source>
</reference>
<protein>
    <recommendedName>
        <fullName evidence="3">CCAAT-binding factor domain-containing protein</fullName>
    </recommendedName>
</protein>
<dbReference type="InterPro" id="IPR040155">
    <property type="entry name" value="CEBPZ/Mak21-like"/>
</dbReference>
<evidence type="ECO:0000313" key="5">
    <source>
        <dbReference type="Proteomes" id="UP000187209"/>
    </source>
</evidence>
<comment type="caution">
    <text evidence="4">The sequence shown here is derived from an EMBL/GenBank/DDBJ whole genome shotgun (WGS) entry which is preliminary data.</text>
</comment>
<evidence type="ECO:0000256" key="1">
    <source>
        <dbReference type="ARBA" id="ARBA00007797"/>
    </source>
</evidence>
<dbReference type="AlphaFoldDB" id="A0A1R2BSH8"/>
<feature type="compositionally biased region" description="Basic and acidic residues" evidence="2">
    <location>
        <begin position="445"/>
        <end position="470"/>
    </location>
</feature>
<feature type="region of interest" description="Disordered" evidence="2">
    <location>
        <begin position="583"/>
        <end position="633"/>
    </location>
</feature>
<dbReference type="GO" id="GO:0005634">
    <property type="term" value="C:nucleus"/>
    <property type="evidence" value="ECO:0007669"/>
    <property type="project" value="TreeGrafter"/>
</dbReference>
<dbReference type="InterPro" id="IPR005612">
    <property type="entry name" value="CCAAT-binding_factor"/>
</dbReference>
<organism evidence="4 5">
    <name type="scientific">Stentor coeruleus</name>
    <dbReference type="NCBI Taxonomy" id="5963"/>
    <lineage>
        <taxon>Eukaryota</taxon>
        <taxon>Sar</taxon>
        <taxon>Alveolata</taxon>
        <taxon>Ciliophora</taxon>
        <taxon>Postciliodesmatophora</taxon>
        <taxon>Heterotrichea</taxon>
        <taxon>Heterotrichida</taxon>
        <taxon>Stentoridae</taxon>
        <taxon>Stentor</taxon>
    </lineage>
</organism>
<dbReference type="PANTHER" id="PTHR12048">
    <property type="entry name" value="CCAAT-BINDING FACTOR-RELATED"/>
    <property type="match status" value="1"/>
</dbReference>
<accession>A0A1R2BSH8</accession>
<dbReference type="EMBL" id="MPUH01000462">
    <property type="protein sequence ID" value="OMJ79617.1"/>
    <property type="molecule type" value="Genomic_DNA"/>
</dbReference>
<feature type="compositionally biased region" description="Acidic residues" evidence="2">
    <location>
        <begin position="586"/>
        <end position="623"/>
    </location>
</feature>
<sequence>MPKRPRVDKQKLKLEAEEAFKKKESKYKEHLTSDRELKLLNDLQKKGTLSDKVSSLMLKIQKSFISGKFCDFASLEVLMHMARKKSRHHSFAALEGLKELFFENLLPKHPLKYINDLEIKKVPGGLSKLHLEDKLKHKYSEFINILKTHTIDTVDFFKTGSIKILAELAKKEEMQEYILECIVNKLGDPNKAIPTAVILECNHLVWRNKGLMEIMLKTISRFVSKANVSTSARFYAIVLMNSFKLTPTDQTSLQLLIQTLLRLFPIVLQETRVSGNKAVSLLLKALNKNFPLFTNKNSYQNFFKDEINEIYKLTHSGNTNIQIEALRFIYQSEQAQGFVSDRYYRSLYEFILPLPCLRNITTKALSLLFDTLIMSLKDDSNISRVKAFVKRLLQVCLISEPAFILASLMFVSNLSKSQKSLVQLLEVASEDEEEIYEDVPDSDSEGGRPEKKEKSQVKHSKYDPLKREPKFSGAEHSGLFELSALLEHPHPTVKKWAGIILENQEIDYQGDPLLDFTLINFLDRFEYRNPKKGLLNKLEGKKIRMSLIKDAVTSKEFRDQEDGQVREDEMFFYKYFKLRPEKKKEEEEEDEEFGSVEEEDDEFADFDGLDYNDDQELDEEDEESGGKARKKHKKSVFMDADEFYSKEN</sequence>
<evidence type="ECO:0000256" key="2">
    <source>
        <dbReference type="SAM" id="MobiDB-lite"/>
    </source>
</evidence>
<evidence type="ECO:0000259" key="3">
    <source>
        <dbReference type="Pfam" id="PF03914"/>
    </source>
</evidence>
<feature type="domain" description="CCAAT-binding factor" evidence="3">
    <location>
        <begin position="323"/>
        <end position="497"/>
    </location>
</feature>
<gene>
    <name evidence="4" type="ORF">SteCoe_20347</name>
</gene>
<dbReference type="SUPFAM" id="SSF48371">
    <property type="entry name" value="ARM repeat"/>
    <property type="match status" value="1"/>
</dbReference>
<dbReference type="PANTHER" id="PTHR12048:SF0">
    <property type="entry name" value="CCAAT_ENHANCER-BINDING PROTEIN ZETA"/>
    <property type="match status" value="1"/>
</dbReference>
<dbReference type="OrthoDB" id="28947at2759"/>
<dbReference type="Proteomes" id="UP000187209">
    <property type="component" value="Unassembled WGS sequence"/>
</dbReference>